<feature type="region of interest" description="Disordered" evidence="1">
    <location>
        <begin position="196"/>
        <end position="229"/>
    </location>
</feature>
<feature type="compositionally biased region" description="Low complexity" evidence="1">
    <location>
        <begin position="196"/>
        <end position="206"/>
    </location>
</feature>
<gene>
    <name evidence="2" type="ORF">WOLCODRAFT_167465</name>
</gene>
<dbReference type="AlphaFoldDB" id="A0A2H3JC64"/>
<feature type="non-terminal residue" evidence="2">
    <location>
        <position position="533"/>
    </location>
</feature>
<dbReference type="STRING" id="742152.A0A2H3JC64"/>
<feature type="region of interest" description="Disordered" evidence="1">
    <location>
        <begin position="147"/>
        <end position="184"/>
    </location>
</feature>
<dbReference type="OMA" id="ALENSWG"/>
<dbReference type="EMBL" id="KB467931">
    <property type="protein sequence ID" value="PCH37403.1"/>
    <property type="molecule type" value="Genomic_DNA"/>
</dbReference>
<feature type="compositionally biased region" description="Polar residues" evidence="1">
    <location>
        <begin position="50"/>
        <end position="71"/>
    </location>
</feature>
<feature type="region of interest" description="Disordered" evidence="1">
    <location>
        <begin position="251"/>
        <end position="335"/>
    </location>
</feature>
<accession>A0A2H3JC64</accession>
<reference evidence="2 3" key="1">
    <citation type="journal article" date="2012" name="Science">
        <title>The Paleozoic origin of enzymatic lignin decomposition reconstructed from 31 fungal genomes.</title>
        <authorList>
            <person name="Floudas D."/>
            <person name="Binder M."/>
            <person name="Riley R."/>
            <person name="Barry K."/>
            <person name="Blanchette R.A."/>
            <person name="Henrissat B."/>
            <person name="Martinez A.T."/>
            <person name="Otillar R."/>
            <person name="Spatafora J.W."/>
            <person name="Yadav J.S."/>
            <person name="Aerts A."/>
            <person name="Benoit I."/>
            <person name="Boyd A."/>
            <person name="Carlson A."/>
            <person name="Copeland A."/>
            <person name="Coutinho P.M."/>
            <person name="de Vries R.P."/>
            <person name="Ferreira P."/>
            <person name="Findley K."/>
            <person name="Foster B."/>
            <person name="Gaskell J."/>
            <person name="Glotzer D."/>
            <person name="Gorecki P."/>
            <person name="Heitman J."/>
            <person name="Hesse C."/>
            <person name="Hori C."/>
            <person name="Igarashi K."/>
            <person name="Jurgens J.A."/>
            <person name="Kallen N."/>
            <person name="Kersten P."/>
            <person name="Kohler A."/>
            <person name="Kuees U."/>
            <person name="Kumar T.K.A."/>
            <person name="Kuo A."/>
            <person name="LaButti K."/>
            <person name="Larrondo L.F."/>
            <person name="Lindquist E."/>
            <person name="Ling A."/>
            <person name="Lombard V."/>
            <person name="Lucas S."/>
            <person name="Lundell T."/>
            <person name="Martin R."/>
            <person name="McLaughlin D.J."/>
            <person name="Morgenstern I."/>
            <person name="Morin E."/>
            <person name="Murat C."/>
            <person name="Nagy L.G."/>
            <person name="Nolan M."/>
            <person name="Ohm R.A."/>
            <person name="Patyshakuliyeva A."/>
            <person name="Rokas A."/>
            <person name="Ruiz-Duenas F.J."/>
            <person name="Sabat G."/>
            <person name="Salamov A."/>
            <person name="Samejima M."/>
            <person name="Schmutz J."/>
            <person name="Slot J.C."/>
            <person name="St John F."/>
            <person name="Stenlid J."/>
            <person name="Sun H."/>
            <person name="Sun S."/>
            <person name="Syed K."/>
            <person name="Tsang A."/>
            <person name="Wiebenga A."/>
            <person name="Young D."/>
            <person name="Pisabarro A."/>
            <person name="Eastwood D.C."/>
            <person name="Martin F."/>
            <person name="Cullen D."/>
            <person name="Grigoriev I.V."/>
            <person name="Hibbett D.S."/>
        </authorList>
    </citation>
    <scope>NUCLEOTIDE SEQUENCE [LARGE SCALE GENOMIC DNA]</scope>
    <source>
        <strain evidence="2 3">MD-104</strain>
    </source>
</reference>
<feature type="compositionally biased region" description="Polar residues" evidence="1">
    <location>
        <begin position="314"/>
        <end position="331"/>
    </location>
</feature>
<protein>
    <submittedName>
        <fullName evidence="2">Uncharacterized protein</fullName>
    </submittedName>
</protein>
<feature type="compositionally biased region" description="Basic and acidic residues" evidence="1">
    <location>
        <begin position="379"/>
        <end position="397"/>
    </location>
</feature>
<feature type="region of interest" description="Disordered" evidence="1">
    <location>
        <begin position="351"/>
        <end position="426"/>
    </location>
</feature>
<name>A0A2H3JC64_WOLCO</name>
<evidence type="ECO:0000313" key="3">
    <source>
        <dbReference type="Proteomes" id="UP000218811"/>
    </source>
</evidence>
<dbReference type="OrthoDB" id="2799893at2759"/>
<dbReference type="Proteomes" id="UP000218811">
    <property type="component" value="Unassembled WGS sequence"/>
</dbReference>
<evidence type="ECO:0000313" key="2">
    <source>
        <dbReference type="EMBL" id="PCH37403.1"/>
    </source>
</evidence>
<feature type="compositionally biased region" description="Low complexity" evidence="1">
    <location>
        <begin position="447"/>
        <end position="468"/>
    </location>
</feature>
<organism evidence="2 3">
    <name type="scientific">Wolfiporia cocos (strain MD-104)</name>
    <name type="common">Brown rot fungus</name>
    <dbReference type="NCBI Taxonomy" id="742152"/>
    <lineage>
        <taxon>Eukaryota</taxon>
        <taxon>Fungi</taxon>
        <taxon>Dikarya</taxon>
        <taxon>Basidiomycota</taxon>
        <taxon>Agaricomycotina</taxon>
        <taxon>Agaricomycetes</taxon>
        <taxon>Polyporales</taxon>
        <taxon>Phaeolaceae</taxon>
        <taxon>Wolfiporia</taxon>
    </lineage>
</organism>
<feature type="region of interest" description="Disordered" evidence="1">
    <location>
        <begin position="447"/>
        <end position="479"/>
    </location>
</feature>
<evidence type="ECO:0000256" key="1">
    <source>
        <dbReference type="SAM" id="MobiDB-lite"/>
    </source>
</evidence>
<keyword evidence="3" id="KW-1185">Reference proteome</keyword>
<sequence>MFPSVLFNRRKVQKKITSFTGHKRAQSPPSPGSFTSQDVVEIYEKHNHPAFQSGSLEQRQQGSLDGSASTPQVQLDLDYRQSYSDWFPAGLFVEGSRTPPKRNASLARTGGSSVSLALASTEAIEAQRSSAEDDIIIIEPAAGASGEAIHVTPPDADDDAVDPAENGNSGAPRKPTPTPIKIPANLAPSNVAIQRSASAGPSAGSSTHLPVPSRPSTPASLYTDEESSSVSGTTLARALVASAFVLTPDQRASRYRSGAIARQDSATLPRGEHPLHSRLTTPDADAPPVPPLPAGAKSRRNSLSSALEARRTSQDSVGSEQALSRRSSMSLVNGRDPSAAAVFSPISPIKEAPSPLPSAPNTPMVLDEAPGASKQRHSASKETRAPVPDGARRRAETEPAGASGSMHDEMGGSQLQPGSAMFSLMPGTATTTPSVYSTASYDATYLSTPPTTPSQSPSSVARSYSDSSVHPTRAPRPMALLPIGERRNSALVPSSPQSMFQSPRTSIDAIRPFGFPSVPVTARLPGGETPVDS</sequence>
<proteinExistence type="predicted"/>
<feature type="region of interest" description="Disordered" evidence="1">
    <location>
        <begin position="17"/>
        <end position="71"/>
    </location>
</feature>